<reference evidence="1 2" key="1">
    <citation type="journal article" date="2019" name="Int. J. Syst. Evol. Microbiol.">
        <title>The Global Catalogue of Microorganisms (GCM) 10K type strain sequencing project: providing services to taxonomists for standard genome sequencing and annotation.</title>
        <authorList>
            <consortium name="The Broad Institute Genomics Platform"/>
            <consortium name="The Broad Institute Genome Sequencing Center for Infectious Disease"/>
            <person name="Wu L."/>
            <person name="Ma J."/>
        </authorList>
    </citation>
    <scope>NUCLEOTIDE SEQUENCE [LARGE SCALE GENOMIC DNA]</scope>
    <source>
        <strain evidence="1 2">JCM 14193</strain>
    </source>
</reference>
<name>A0ABN0ZN26_9BACI</name>
<evidence type="ECO:0000313" key="2">
    <source>
        <dbReference type="Proteomes" id="UP001500740"/>
    </source>
</evidence>
<organism evidence="1 2">
    <name type="scientific">Alkalibacillus silvisoli</name>
    <dbReference type="NCBI Taxonomy" id="392823"/>
    <lineage>
        <taxon>Bacteria</taxon>
        <taxon>Bacillati</taxon>
        <taxon>Bacillota</taxon>
        <taxon>Bacilli</taxon>
        <taxon>Bacillales</taxon>
        <taxon>Bacillaceae</taxon>
        <taxon>Alkalibacillus</taxon>
    </lineage>
</organism>
<dbReference type="Proteomes" id="UP001500740">
    <property type="component" value="Unassembled WGS sequence"/>
</dbReference>
<gene>
    <name evidence="1" type="ORF">GCM10008935_05060</name>
</gene>
<proteinExistence type="predicted"/>
<dbReference type="RefSeq" id="WP_343781581.1">
    <property type="nucleotide sequence ID" value="NZ_BAAACZ010000005.1"/>
</dbReference>
<keyword evidence="2" id="KW-1185">Reference proteome</keyword>
<evidence type="ECO:0000313" key="1">
    <source>
        <dbReference type="EMBL" id="GAA0453332.1"/>
    </source>
</evidence>
<evidence type="ECO:0008006" key="3">
    <source>
        <dbReference type="Google" id="ProtNLM"/>
    </source>
</evidence>
<comment type="caution">
    <text evidence="1">The sequence shown here is derived from an EMBL/GenBank/DDBJ whole genome shotgun (WGS) entry which is preliminary data.</text>
</comment>
<sequence length="166" mass="19100">MRVASLAVIIMLTVQPSIYAFEDRELSITEVYEKLGYTDLLSALDQYEEQIEQQVYLPSKIPFQGEHFFGKVNENGLSIAVVGEDDDRVFHVHLTSESRNELPSDSHTYELSDGTEVFIVDVDEDSKDPDVSWLYMDKYDQTYSIVINSYQQEVRHYKLMGVAESI</sequence>
<dbReference type="EMBL" id="BAAACZ010000005">
    <property type="protein sequence ID" value="GAA0453332.1"/>
    <property type="molecule type" value="Genomic_DNA"/>
</dbReference>
<accession>A0ABN0ZN26</accession>
<protein>
    <recommendedName>
        <fullName evidence="3">DUF4367 domain-containing protein</fullName>
    </recommendedName>
</protein>